<evidence type="ECO:0000256" key="7">
    <source>
        <dbReference type="ARBA" id="ARBA00022759"/>
    </source>
</evidence>
<evidence type="ECO:0000256" key="9">
    <source>
        <dbReference type="ARBA" id="ARBA00023124"/>
    </source>
</evidence>
<keyword evidence="1" id="KW-0808">Transferase</keyword>
<organism evidence="12 13">
    <name type="scientific">Agathobaculum faecis</name>
    <dbReference type="NCBI Taxonomy" id="2763013"/>
    <lineage>
        <taxon>Bacteria</taxon>
        <taxon>Bacillati</taxon>
        <taxon>Bacillota</taxon>
        <taxon>Clostridia</taxon>
        <taxon>Eubacteriales</taxon>
        <taxon>Butyricicoccaceae</taxon>
        <taxon>Agathobaculum</taxon>
    </lineage>
</organism>
<evidence type="ECO:0000256" key="5">
    <source>
        <dbReference type="ARBA" id="ARBA00022723"/>
    </source>
</evidence>
<comment type="caution">
    <text evidence="12">The sequence shown here is derived from an EMBL/GenBank/DDBJ whole genome shotgun (WGS) entry which is preliminary data.</text>
</comment>
<dbReference type="GO" id="GO:0016779">
    <property type="term" value="F:nucleotidyltransferase activity"/>
    <property type="evidence" value="ECO:0007669"/>
    <property type="project" value="UniProtKB-KW"/>
</dbReference>
<dbReference type="PROSITE" id="PS52020">
    <property type="entry name" value="CRESS_DNA_REP"/>
    <property type="match status" value="1"/>
</dbReference>
<reference evidence="12" key="1">
    <citation type="submission" date="2020-08" db="EMBL/GenBank/DDBJ databases">
        <title>Genome public.</title>
        <authorList>
            <person name="Liu C."/>
            <person name="Sun Q."/>
        </authorList>
    </citation>
    <scope>NUCLEOTIDE SEQUENCE</scope>
    <source>
        <strain evidence="12">NSJ-28</strain>
    </source>
</reference>
<dbReference type="Proteomes" id="UP000606499">
    <property type="component" value="Unassembled WGS sequence"/>
</dbReference>
<dbReference type="GO" id="GO:0046872">
    <property type="term" value="F:metal ion binding"/>
    <property type="evidence" value="ECO:0007669"/>
    <property type="project" value="UniProtKB-KW"/>
</dbReference>
<dbReference type="InterPro" id="IPR049912">
    <property type="entry name" value="CRESS_DNA_REP"/>
</dbReference>
<evidence type="ECO:0000256" key="6">
    <source>
        <dbReference type="ARBA" id="ARBA00022741"/>
    </source>
</evidence>
<protein>
    <submittedName>
        <fullName evidence="12">Viral replication protein</fullName>
    </submittedName>
</protein>
<keyword evidence="7" id="KW-0255">Endonuclease</keyword>
<evidence type="ECO:0000256" key="2">
    <source>
        <dbReference type="ARBA" id="ARBA00022695"/>
    </source>
</evidence>
<dbReference type="RefSeq" id="WP_147573971.1">
    <property type="nucleotide sequence ID" value="NZ_JACOPL010000003.1"/>
</dbReference>
<evidence type="ECO:0000256" key="4">
    <source>
        <dbReference type="ARBA" id="ARBA00022722"/>
    </source>
</evidence>
<dbReference type="Gene3D" id="3.40.1310.20">
    <property type="match status" value="1"/>
</dbReference>
<keyword evidence="4" id="KW-0540">Nuclease</keyword>
<keyword evidence="10" id="KW-0238">DNA-binding</keyword>
<keyword evidence="6" id="KW-0547">Nucleotide-binding</keyword>
<evidence type="ECO:0000256" key="8">
    <source>
        <dbReference type="ARBA" id="ARBA00022801"/>
    </source>
</evidence>
<dbReference type="EMBL" id="JACOPL010000003">
    <property type="protein sequence ID" value="MBC5724580.1"/>
    <property type="molecule type" value="Genomic_DNA"/>
</dbReference>
<dbReference type="GO" id="GO:0004519">
    <property type="term" value="F:endonuclease activity"/>
    <property type="evidence" value="ECO:0007669"/>
    <property type="project" value="UniProtKB-KW"/>
</dbReference>
<evidence type="ECO:0000259" key="11">
    <source>
        <dbReference type="PROSITE" id="PS52020"/>
    </source>
</evidence>
<dbReference type="GO" id="GO:0016787">
    <property type="term" value="F:hydrolase activity"/>
    <property type="evidence" value="ECO:0007669"/>
    <property type="project" value="UniProtKB-KW"/>
</dbReference>
<keyword evidence="13" id="KW-1185">Reference proteome</keyword>
<gene>
    <name evidence="12" type="ORF">H8S45_03785</name>
</gene>
<evidence type="ECO:0000313" key="13">
    <source>
        <dbReference type="Proteomes" id="UP000606499"/>
    </source>
</evidence>
<keyword evidence="3" id="KW-0235">DNA replication</keyword>
<name>A0A923LSP0_9FIRM</name>
<evidence type="ECO:0000256" key="3">
    <source>
        <dbReference type="ARBA" id="ARBA00022705"/>
    </source>
</evidence>
<evidence type="ECO:0000313" key="12">
    <source>
        <dbReference type="EMBL" id="MBC5724580.1"/>
    </source>
</evidence>
<accession>A0A923LSP0</accession>
<proteinExistence type="predicted"/>
<dbReference type="GO" id="GO:0006260">
    <property type="term" value="P:DNA replication"/>
    <property type="evidence" value="ECO:0007669"/>
    <property type="project" value="UniProtKB-KW"/>
</dbReference>
<keyword evidence="2" id="KW-0548">Nucleotidyltransferase</keyword>
<keyword evidence="9" id="KW-0190">Covalent protein-DNA linkage</keyword>
<dbReference type="AlphaFoldDB" id="A0A923LSP0"/>
<keyword evidence="5" id="KW-0479">Metal-binding</keyword>
<dbReference type="Pfam" id="PF02407">
    <property type="entry name" value="Viral_Rep"/>
    <property type="match status" value="1"/>
</dbReference>
<evidence type="ECO:0000256" key="1">
    <source>
        <dbReference type="ARBA" id="ARBA00022679"/>
    </source>
</evidence>
<sequence length="228" mass="25840">MGNNSQSRKWALVINNPLEAGLDHAAITKLLLLFSPAYYCMGDEIASTGTYHTHLFFYAPSPVRLSTVKNRFPTAHIEKAYGTVQDNRAYIRKDGRWADTDKAETSVPGTFEEWGEIPPEQAEKHPEMFRLVQNIRDGITTTEIIDDNPAMAFRVRDIDLLRQVLTAEKYAVENRPLEVSYLYGASGAGKTRSIYETHDPRSIYRVTNYRASKGISFDGYHGQEVLVF</sequence>
<dbReference type="GO" id="GO:0000166">
    <property type="term" value="F:nucleotide binding"/>
    <property type="evidence" value="ECO:0007669"/>
    <property type="project" value="UniProtKB-KW"/>
</dbReference>
<feature type="domain" description="CRESS-DNA virus Rep endonuclease" evidence="11">
    <location>
        <begin position="4"/>
        <end position="117"/>
    </location>
</feature>
<evidence type="ECO:0000256" key="10">
    <source>
        <dbReference type="ARBA" id="ARBA00023125"/>
    </source>
</evidence>
<dbReference type="GO" id="GO:0003677">
    <property type="term" value="F:DNA binding"/>
    <property type="evidence" value="ECO:0007669"/>
    <property type="project" value="UniProtKB-KW"/>
</dbReference>
<keyword evidence="8" id="KW-0378">Hydrolase</keyword>